<dbReference type="RefSeq" id="WP_377886248.1">
    <property type="nucleotide sequence ID" value="NZ_JBHMDV010000002.1"/>
</dbReference>
<gene>
    <name evidence="1" type="ORF">GCM10007854_11360</name>
</gene>
<name>A0ABQ5V0N6_9PROT</name>
<organism evidence="1 2">
    <name type="scientific">Algimonas porphyrae</name>
    <dbReference type="NCBI Taxonomy" id="1128113"/>
    <lineage>
        <taxon>Bacteria</taxon>
        <taxon>Pseudomonadati</taxon>
        <taxon>Pseudomonadota</taxon>
        <taxon>Alphaproteobacteria</taxon>
        <taxon>Maricaulales</taxon>
        <taxon>Robiginitomaculaceae</taxon>
        <taxon>Algimonas</taxon>
    </lineage>
</organism>
<evidence type="ECO:0000313" key="2">
    <source>
        <dbReference type="Proteomes" id="UP001161390"/>
    </source>
</evidence>
<dbReference type="EMBL" id="BSNJ01000002">
    <property type="protein sequence ID" value="GLQ20181.1"/>
    <property type="molecule type" value="Genomic_DNA"/>
</dbReference>
<keyword evidence="2" id="KW-1185">Reference proteome</keyword>
<sequence>MDYVLSMNFNFTDVAARIQSAAELEGKIYQSNIIMYGTGSANILKGTAKVVLNRAGEAQLDPLPSYAEWGDVSKDAYELSIVPSANPKSDKPYNLVGTRTSEFGIEDISCIAFPAPRPAVVSIPSPVDYLVSVKANQDHWRCDVDPAPVVKDSDGRILLRPDVYHINFRRLKSGQIAADIWSRPKALGSSYLSKFSKVAESPREDTTRLTFKAAYNIERDAAGPLGVFWSDPFSEVFQINIKPNPRANAKSPYVLTGAAQYEGQTWGKTHKGGETTFSCSVDE</sequence>
<comment type="caution">
    <text evidence="1">The sequence shown here is derived from an EMBL/GenBank/DDBJ whole genome shotgun (WGS) entry which is preliminary data.</text>
</comment>
<dbReference type="Proteomes" id="UP001161390">
    <property type="component" value="Unassembled WGS sequence"/>
</dbReference>
<reference evidence="1" key="1">
    <citation type="journal article" date="2014" name="Int. J. Syst. Evol. Microbiol.">
        <title>Complete genome of a new Firmicutes species belonging to the dominant human colonic microbiota ('Ruminococcus bicirculans') reveals two chromosomes and a selective capacity to utilize plant glucans.</title>
        <authorList>
            <consortium name="NISC Comparative Sequencing Program"/>
            <person name="Wegmann U."/>
            <person name="Louis P."/>
            <person name="Goesmann A."/>
            <person name="Henrissat B."/>
            <person name="Duncan S.H."/>
            <person name="Flint H.J."/>
        </authorList>
    </citation>
    <scope>NUCLEOTIDE SEQUENCE</scope>
    <source>
        <strain evidence="1">NBRC 108216</strain>
    </source>
</reference>
<reference evidence="1" key="2">
    <citation type="submission" date="2023-01" db="EMBL/GenBank/DDBJ databases">
        <title>Draft genome sequence of Algimonas porphyrae strain NBRC 108216.</title>
        <authorList>
            <person name="Sun Q."/>
            <person name="Mori K."/>
        </authorList>
    </citation>
    <scope>NUCLEOTIDE SEQUENCE</scope>
    <source>
        <strain evidence="1">NBRC 108216</strain>
    </source>
</reference>
<proteinExistence type="predicted"/>
<protein>
    <submittedName>
        <fullName evidence="1">Uncharacterized protein</fullName>
    </submittedName>
</protein>
<evidence type="ECO:0000313" key="1">
    <source>
        <dbReference type="EMBL" id="GLQ20181.1"/>
    </source>
</evidence>
<accession>A0ABQ5V0N6</accession>